<evidence type="ECO:0000313" key="2">
    <source>
        <dbReference type="Proteomes" id="UP000649617"/>
    </source>
</evidence>
<dbReference type="Proteomes" id="UP000649617">
    <property type="component" value="Unassembled WGS sequence"/>
</dbReference>
<organism evidence="1 2">
    <name type="scientific">Symbiodinium pilosum</name>
    <name type="common">Dinoflagellate</name>
    <dbReference type="NCBI Taxonomy" id="2952"/>
    <lineage>
        <taxon>Eukaryota</taxon>
        <taxon>Sar</taxon>
        <taxon>Alveolata</taxon>
        <taxon>Dinophyceae</taxon>
        <taxon>Suessiales</taxon>
        <taxon>Symbiodiniaceae</taxon>
        <taxon>Symbiodinium</taxon>
    </lineage>
</organism>
<name>A0A812KA16_SYMPI</name>
<reference evidence="1" key="1">
    <citation type="submission" date="2021-02" db="EMBL/GenBank/DDBJ databases">
        <authorList>
            <person name="Dougan E. K."/>
            <person name="Rhodes N."/>
            <person name="Thang M."/>
            <person name="Chan C."/>
        </authorList>
    </citation>
    <scope>NUCLEOTIDE SEQUENCE</scope>
</reference>
<accession>A0A812KA16</accession>
<dbReference type="AlphaFoldDB" id="A0A812KA16"/>
<gene>
    <name evidence="1" type="primary">slc38a2</name>
    <name evidence="1" type="ORF">SPIL2461_LOCUS3062</name>
</gene>
<dbReference type="InterPro" id="IPR056347">
    <property type="entry name" value="Microp_apicomplexa_8"/>
</dbReference>
<dbReference type="Pfam" id="PF23512">
    <property type="entry name" value="Microp_apicomplexa_8"/>
    <property type="match status" value="1"/>
</dbReference>
<proteinExistence type="predicted"/>
<sequence length="78" mass="9441">VREKSNHINSVSLLRQYYNRLPVRRKYRRAIMKGTMVMCEKTGQVRIPPLAISGYDERRNPYRGRFEDLRSTRIWLKD</sequence>
<comment type="caution">
    <text evidence="1">The sequence shown here is derived from an EMBL/GenBank/DDBJ whole genome shotgun (WGS) entry which is preliminary data.</text>
</comment>
<feature type="non-terminal residue" evidence="1">
    <location>
        <position position="78"/>
    </location>
</feature>
<protein>
    <submittedName>
        <fullName evidence="1">Slc38a2 protein</fullName>
    </submittedName>
</protein>
<keyword evidence="2" id="KW-1185">Reference proteome</keyword>
<dbReference type="OrthoDB" id="363224at2759"/>
<dbReference type="EMBL" id="CAJNIZ010003576">
    <property type="protein sequence ID" value="CAE7223741.1"/>
    <property type="molecule type" value="Genomic_DNA"/>
</dbReference>
<evidence type="ECO:0000313" key="1">
    <source>
        <dbReference type="EMBL" id="CAE7223741.1"/>
    </source>
</evidence>